<gene>
    <name evidence="1" type="ORF">SAMN05192529_102111</name>
</gene>
<dbReference type="Proteomes" id="UP000199041">
    <property type="component" value="Unassembled WGS sequence"/>
</dbReference>
<dbReference type="EMBL" id="FNQY01000002">
    <property type="protein sequence ID" value="SDZ81772.1"/>
    <property type="molecule type" value="Genomic_DNA"/>
</dbReference>
<evidence type="ECO:0000313" key="1">
    <source>
        <dbReference type="EMBL" id="SDZ81772.1"/>
    </source>
</evidence>
<sequence length="91" mass="10175">MKLNITTTEGIKQVDAIRVFEHQGNKWFYHMDGALIAISNYDSGMLAVSGEPTMKAARYQLKINLSMAKPGFIENAKRTLALLNISYPVNN</sequence>
<proteinExistence type="predicted"/>
<dbReference type="RefSeq" id="WP_091393014.1">
    <property type="nucleotide sequence ID" value="NZ_FNQY01000002.1"/>
</dbReference>
<organism evidence="1 2">
    <name type="scientific">Arachidicoccus rhizosphaerae</name>
    <dbReference type="NCBI Taxonomy" id="551991"/>
    <lineage>
        <taxon>Bacteria</taxon>
        <taxon>Pseudomonadati</taxon>
        <taxon>Bacteroidota</taxon>
        <taxon>Chitinophagia</taxon>
        <taxon>Chitinophagales</taxon>
        <taxon>Chitinophagaceae</taxon>
        <taxon>Arachidicoccus</taxon>
    </lineage>
</organism>
<keyword evidence="2" id="KW-1185">Reference proteome</keyword>
<accession>A0A1H3W5X7</accession>
<name>A0A1H3W5X7_9BACT</name>
<protein>
    <submittedName>
        <fullName evidence="1">Uncharacterized protein</fullName>
    </submittedName>
</protein>
<evidence type="ECO:0000313" key="2">
    <source>
        <dbReference type="Proteomes" id="UP000199041"/>
    </source>
</evidence>
<dbReference type="AlphaFoldDB" id="A0A1H3W5X7"/>
<dbReference type="STRING" id="551991.SAMN05192529_102111"/>
<reference evidence="1 2" key="1">
    <citation type="submission" date="2016-10" db="EMBL/GenBank/DDBJ databases">
        <authorList>
            <person name="de Groot N.N."/>
        </authorList>
    </citation>
    <scope>NUCLEOTIDE SEQUENCE [LARGE SCALE GENOMIC DNA]</scope>
    <source>
        <strain evidence="1 2">Vu-144</strain>
    </source>
</reference>